<dbReference type="AlphaFoldDB" id="A0A919VM15"/>
<dbReference type="RefSeq" id="WP_246595178.1">
    <property type="nucleotide sequence ID" value="NZ_BAABEA010000008.1"/>
</dbReference>
<evidence type="ECO:0000313" key="2">
    <source>
        <dbReference type="EMBL" id="GIM68482.1"/>
    </source>
</evidence>
<dbReference type="InterPro" id="IPR052356">
    <property type="entry name" value="Thiol_S-MT"/>
</dbReference>
<dbReference type="SUPFAM" id="SSF53335">
    <property type="entry name" value="S-adenosyl-L-methionine-dependent methyltransferases"/>
    <property type="match status" value="1"/>
</dbReference>
<evidence type="ECO:0000259" key="1">
    <source>
        <dbReference type="Pfam" id="PF08241"/>
    </source>
</evidence>
<feature type="domain" description="Methyltransferase type 11" evidence="1">
    <location>
        <begin position="39"/>
        <end position="133"/>
    </location>
</feature>
<dbReference type="CDD" id="cd02440">
    <property type="entry name" value="AdoMet_MTases"/>
    <property type="match status" value="1"/>
</dbReference>
<dbReference type="Gene3D" id="3.40.50.150">
    <property type="entry name" value="Vaccinia Virus protein VP39"/>
    <property type="match status" value="1"/>
</dbReference>
<comment type="caution">
    <text evidence="2">The sequence shown here is derived from an EMBL/GenBank/DDBJ whole genome shotgun (WGS) entry which is preliminary data.</text>
</comment>
<dbReference type="Pfam" id="PF08241">
    <property type="entry name" value="Methyltransf_11"/>
    <property type="match status" value="1"/>
</dbReference>
<name>A0A919VM15_9ACTN</name>
<accession>A0A919VM15</accession>
<dbReference type="Proteomes" id="UP000681340">
    <property type="component" value="Unassembled WGS sequence"/>
</dbReference>
<dbReference type="PANTHER" id="PTHR45036:SF1">
    <property type="entry name" value="METHYLTRANSFERASE LIKE 7A"/>
    <property type="match status" value="1"/>
</dbReference>
<reference evidence="2" key="1">
    <citation type="submission" date="2021-03" db="EMBL/GenBank/DDBJ databases">
        <title>Whole genome shotgun sequence of Actinoplanes auranticolor NBRC 12245.</title>
        <authorList>
            <person name="Komaki H."/>
            <person name="Tamura T."/>
        </authorList>
    </citation>
    <scope>NUCLEOTIDE SEQUENCE</scope>
    <source>
        <strain evidence="2">NBRC 12245</strain>
    </source>
</reference>
<sequence>MTSHPVFARVYERLSVVMDRAGMADERQALVAGLSGRVVEVGAGNGLTFAHYPAEVTEVVAVEPEPRLRAAAAVAARRAPVPVKVVEGLAEHLPGADGGFDAAVAGLVLCSVPDQGAALAEIRRVLRPDGQLRFFEHVAAHEPGMMRRAQRLADATLWPRLFGGCHTGRDTATAIVAAGFVIVQLEQFRFPPAGPSSLAAPHIRGTAIRPGTG</sequence>
<proteinExistence type="predicted"/>
<evidence type="ECO:0000313" key="3">
    <source>
        <dbReference type="Proteomes" id="UP000681340"/>
    </source>
</evidence>
<dbReference type="PANTHER" id="PTHR45036">
    <property type="entry name" value="METHYLTRANSFERASE LIKE 7B"/>
    <property type="match status" value="1"/>
</dbReference>
<protein>
    <submittedName>
        <fullName evidence="2">Methyltransferase type 11</fullName>
    </submittedName>
</protein>
<keyword evidence="2" id="KW-0808">Transferase</keyword>
<keyword evidence="2" id="KW-0489">Methyltransferase</keyword>
<dbReference type="GO" id="GO:0032259">
    <property type="term" value="P:methylation"/>
    <property type="evidence" value="ECO:0007669"/>
    <property type="project" value="UniProtKB-KW"/>
</dbReference>
<dbReference type="GO" id="GO:0008757">
    <property type="term" value="F:S-adenosylmethionine-dependent methyltransferase activity"/>
    <property type="evidence" value="ECO:0007669"/>
    <property type="project" value="InterPro"/>
</dbReference>
<dbReference type="InterPro" id="IPR013216">
    <property type="entry name" value="Methyltransf_11"/>
</dbReference>
<organism evidence="2 3">
    <name type="scientific">Actinoplanes auranticolor</name>
    <dbReference type="NCBI Taxonomy" id="47988"/>
    <lineage>
        <taxon>Bacteria</taxon>
        <taxon>Bacillati</taxon>
        <taxon>Actinomycetota</taxon>
        <taxon>Actinomycetes</taxon>
        <taxon>Micromonosporales</taxon>
        <taxon>Micromonosporaceae</taxon>
        <taxon>Actinoplanes</taxon>
    </lineage>
</organism>
<dbReference type="InterPro" id="IPR029063">
    <property type="entry name" value="SAM-dependent_MTases_sf"/>
</dbReference>
<dbReference type="EMBL" id="BOQL01000026">
    <property type="protein sequence ID" value="GIM68482.1"/>
    <property type="molecule type" value="Genomic_DNA"/>
</dbReference>
<gene>
    <name evidence="2" type="ORF">Aau02nite_31840</name>
</gene>
<keyword evidence="3" id="KW-1185">Reference proteome</keyword>